<comment type="caution">
    <text evidence="1">The sequence shown here is derived from an EMBL/GenBank/DDBJ whole genome shotgun (WGS) entry which is preliminary data.</text>
</comment>
<dbReference type="InParanoid" id="A0A409XQD8"/>
<feature type="non-terminal residue" evidence="1">
    <location>
        <position position="1"/>
    </location>
</feature>
<gene>
    <name evidence="1" type="ORF">CVT25_006274</name>
</gene>
<organism evidence="1 2">
    <name type="scientific">Psilocybe cyanescens</name>
    <dbReference type="NCBI Taxonomy" id="93625"/>
    <lineage>
        <taxon>Eukaryota</taxon>
        <taxon>Fungi</taxon>
        <taxon>Dikarya</taxon>
        <taxon>Basidiomycota</taxon>
        <taxon>Agaricomycotina</taxon>
        <taxon>Agaricomycetes</taxon>
        <taxon>Agaricomycetidae</taxon>
        <taxon>Agaricales</taxon>
        <taxon>Agaricineae</taxon>
        <taxon>Strophariaceae</taxon>
        <taxon>Psilocybe</taxon>
    </lineage>
</organism>
<evidence type="ECO:0000313" key="1">
    <source>
        <dbReference type="EMBL" id="PPQ93025.1"/>
    </source>
</evidence>
<dbReference type="AlphaFoldDB" id="A0A409XQD8"/>
<dbReference type="Proteomes" id="UP000283269">
    <property type="component" value="Unassembled WGS sequence"/>
</dbReference>
<dbReference type="EMBL" id="NHYD01000878">
    <property type="protein sequence ID" value="PPQ93025.1"/>
    <property type="molecule type" value="Genomic_DNA"/>
</dbReference>
<sequence>SDLAYPGSLYPAYPELLETSAPSAASALSTSIAPSASISQTVGNNLDALKSKIIEALKVPFEQTD</sequence>
<keyword evidence="2" id="KW-1185">Reference proteome</keyword>
<proteinExistence type="predicted"/>
<reference evidence="1 2" key="1">
    <citation type="journal article" date="2018" name="Evol. Lett.">
        <title>Horizontal gene cluster transfer increased hallucinogenic mushroom diversity.</title>
        <authorList>
            <person name="Reynolds H.T."/>
            <person name="Vijayakumar V."/>
            <person name="Gluck-Thaler E."/>
            <person name="Korotkin H.B."/>
            <person name="Matheny P.B."/>
            <person name="Slot J.C."/>
        </authorList>
    </citation>
    <scope>NUCLEOTIDE SEQUENCE [LARGE SCALE GENOMIC DNA]</scope>
    <source>
        <strain evidence="1 2">2631</strain>
    </source>
</reference>
<protein>
    <submittedName>
        <fullName evidence="1">Uncharacterized protein</fullName>
    </submittedName>
</protein>
<evidence type="ECO:0000313" key="2">
    <source>
        <dbReference type="Proteomes" id="UP000283269"/>
    </source>
</evidence>
<accession>A0A409XQD8</accession>
<name>A0A409XQD8_PSICY</name>